<feature type="region of interest" description="Disordered" evidence="1">
    <location>
        <begin position="52"/>
        <end position="90"/>
    </location>
</feature>
<organism evidence="2 3">
    <name type="scientific">Buddleja alternifolia</name>
    <dbReference type="NCBI Taxonomy" id="168488"/>
    <lineage>
        <taxon>Eukaryota</taxon>
        <taxon>Viridiplantae</taxon>
        <taxon>Streptophyta</taxon>
        <taxon>Embryophyta</taxon>
        <taxon>Tracheophyta</taxon>
        <taxon>Spermatophyta</taxon>
        <taxon>Magnoliopsida</taxon>
        <taxon>eudicotyledons</taxon>
        <taxon>Gunneridae</taxon>
        <taxon>Pentapetalae</taxon>
        <taxon>asterids</taxon>
        <taxon>lamiids</taxon>
        <taxon>Lamiales</taxon>
        <taxon>Scrophulariaceae</taxon>
        <taxon>Buddlejeae</taxon>
        <taxon>Buddleja</taxon>
    </lineage>
</organism>
<protein>
    <submittedName>
        <fullName evidence="2">Uncharacterized protein</fullName>
    </submittedName>
</protein>
<dbReference type="Proteomes" id="UP000826271">
    <property type="component" value="Unassembled WGS sequence"/>
</dbReference>
<keyword evidence="3" id="KW-1185">Reference proteome</keyword>
<accession>A0AAV6XX34</accession>
<dbReference type="EMBL" id="WHWC01000002">
    <property type="protein sequence ID" value="KAG8387591.1"/>
    <property type="molecule type" value="Genomic_DNA"/>
</dbReference>
<name>A0AAV6XX34_9LAMI</name>
<evidence type="ECO:0000313" key="2">
    <source>
        <dbReference type="EMBL" id="KAG8387591.1"/>
    </source>
</evidence>
<gene>
    <name evidence="2" type="ORF">BUALT_Bualt02G0037200</name>
</gene>
<dbReference type="AlphaFoldDB" id="A0AAV6XX34"/>
<sequence>MLTQNNLGNLPIITQGLASVGIHDFSAGPSAYARDTSGIWHDDFHNNRYREVDNVPTEDVAPKPFVDNFQEDYSDSGSTRSGSEPDEIDSDASVAYEETADFGEGMSSQQQAPFNAPMPSTTNEPELYPVIQFFSTTHPEVHCDSTDIPSSRLKFYDESSGKISKNMVFNPSNTMDDVVAPGRGGVNVETGYQYGDAPMQSHLAEQMAQIVARADSMPEEDETFDSLMAFRHRYTTIARQVVHEDNRRQHRDAQQ</sequence>
<comment type="caution">
    <text evidence="2">The sequence shown here is derived from an EMBL/GenBank/DDBJ whole genome shotgun (WGS) entry which is preliminary data.</text>
</comment>
<evidence type="ECO:0000313" key="3">
    <source>
        <dbReference type="Proteomes" id="UP000826271"/>
    </source>
</evidence>
<reference evidence="2" key="1">
    <citation type="submission" date="2019-10" db="EMBL/GenBank/DDBJ databases">
        <authorList>
            <person name="Zhang R."/>
            <person name="Pan Y."/>
            <person name="Wang J."/>
            <person name="Ma R."/>
            <person name="Yu S."/>
        </authorList>
    </citation>
    <scope>NUCLEOTIDE SEQUENCE</scope>
    <source>
        <strain evidence="2">LA-IB0</strain>
        <tissue evidence="2">Leaf</tissue>
    </source>
</reference>
<proteinExistence type="predicted"/>
<evidence type="ECO:0000256" key="1">
    <source>
        <dbReference type="SAM" id="MobiDB-lite"/>
    </source>
</evidence>